<comment type="caution">
    <text evidence="1">The sequence shown here is derived from an EMBL/GenBank/DDBJ whole genome shotgun (WGS) entry which is preliminary data.</text>
</comment>
<keyword evidence="2" id="KW-1185">Reference proteome</keyword>
<proteinExistence type="predicted"/>
<dbReference type="Proteomes" id="UP000814128">
    <property type="component" value="Unassembled WGS sequence"/>
</dbReference>
<evidence type="ECO:0000313" key="1">
    <source>
        <dbReference type="EMBL" id="KAI0028604.1"/>
    </source>
</evidence>
<evidence type="ECO:0000313" key="2">
    <source>
        <dbReference type="Proteomes" id="UP000814128"/>
    </source>
</evidence>
<accession>A0ACB8QA35</accession>
<sequence>MASPSFEYSALGSSQRTFPTSSARDEPPADPSAPVYDPLRVLSLPPNPYPSENTDILLKSKPVEISPGVMSDGRLTIDHPLVQEHLAKPVPLSHASTSSQYGKAVWSLSALAVALDPDHPAYNHFWNKDACRTTSLFVAGQADYMYHPGLYIYGYYELLIEVLRAHRRWLGPVEEEPENVKNRLRKRKEVEVVDSDVEERTSPPPKRIRTRSAQTPKRTNPNAPYKPSPLALSVVLPPAEDSPPIKVAPAPTRTSQRPKKKSTHAREAEEHAAAAEEAPMLTVPARPSVRRAASSGASSAASTSTAVEVEQIVPTRSRSGSASSAVTAVDVTAALQKESIKGKEKASSVPRSTRGQTRASTTPAPAEVADVASAPEVDMAAAPAGPEAQPTAPRAKRARQPRAAAAARQPRRK</sequence>
<name>A0ACB8QA35_9AGAM</name>
<reference evidence="1" key="1">
    <citation type="submission" date="2021-02" db="EMBL/GenBank/DDBJ databases">
        <authorList>
            <consortium name="DOE Joint Genome Institute"/>
            <person name="Ahrendt S."/>
            <person name="Looney B.P."/>
            <person name="Miyauchi S."/>
            <person name="Morin E."/>
            <person name="Drula E."/>
            <person name="Courty P.E."/>
            <person name="Chicoki N."/>
            <person name="Fauchery L."/>
            <person name="Kohler A."/>
            <person name="Kuo A."/>
            <person name="Labutti K."/>
            <person name="Pangilinan J."/>
            <person name="Lipzen A."/>
            <person name="Riley R."/>
            <person name="Andreopoulos W."/>
            <person name="He G."/>
            <person name="Johnson J."/>
            <person name="Barry K.W."/>
            <person name="Grigoriev I.V."/>
            <person name="Nagy L."/>
            <person name="Hibbett D."/>
            <person name="Henrissat B."/>
            <person name="Matheny P.B."/>
            <person name="Labbe J."/>
            <person name="Martin F."/>
        </authorList>
    </citation>
    <scope>NUCLEOTIDE SEQUENCE</scope>
    <source>
        <strain evidence="1">EC-137</strain>
    </source>
</reference>
<organism evidence="1 2">
    <name type="scientific">Vararia minispora EC-137</name>
    <dbReference type="NCBI Taxonomy" id="1314806"/>
    <lineage>
        <taxon>Eukaryota</taxon>
        <taxon>Fungi</taxon>
        <taxon>Dikarya</taxon>
        <taxon>Basidiomycota</taxon>
        <taxon>Agaricomycotina</taxon>
        <taxon>Agaricomycetes</taxon>
        <taxon>Russulales</taxon>
        <taxon>Lachnocladiaceae</taxon>
        <taxon>Vararia</taxon>
    </lineage>
</organism>
<gene>
    <name evidence="1" type="ORF">K488DRAFT_89575</name>
</gene>
<protein>
    <submittedName>
        <fullName evidence="1">Uncharacterized protein</fullName>
    </submittedName>
</protein>
<reference evidence="1" key="2">
    <citation type="journal article" date="2022" name="New Phytol.">
        <title>Evolutionary transition to the ectomycorrhizal habit in the genomes of a hyperdiverse lineage of mushroom-forming fungi.</title>
        <authorList>
            <person name="Looney B."/>
            <person name="Miyauchi S."/>
            <person name="Morin E."/>
            <person name="Drula E."/>
            <person name="Courty P.E."/>
            <person name="Kohler A."/>
            <person name="Kuo A."/>
            <person name="LaButti K."/>
            <person name="Pangilinan J."/>
            <person name="Lipzen A."/>
            <person name="Riley R."/>
            <person name="Andreopoulos W."/>
            <person name="He G."/>
            <person name="Johnson J."/>
            <person name="Nolan M."/>
            <person name="Tritt A."/>
            <person name="Barry K.W."/>
            <person name="Grigoriev I.V."/>
            <person name="Nagy L.G."/>
            <person name="Hibbett D."/>
            <person name="Henrissat B."/>
            <person name="Matheny P.B."/>
            <person name="Labbe J."/>
            <person name="Martin F.M."/>
        </authorList>
    </citation>
    <scope>NUCLEOTIDE SEQUENCE</scope>
    <source>
        <strain evidence="1">EC-137</strain>
    </source>
</reference>
<dbReference type="EMBL" id="MU273738">
    <property type="protein sequence ID" value="KAI0028604.1"/>
    <property type="molecule type" value="Genomic_DNA"/>
</dbReference>